<comment type="caution">
    <text evidence="2">The sequence shown here is derived from an EMBL/GenBank/DDBJ whole genome shotgun (WGS) entry which is preliminary data.</text>
</comment>
<keyword evidence="3" id="KW-1185">Reference proteome</keyword>
<sequence length="201" mass="22246">MDKDRESLQFWSSLLYSLADSDPKDGLFPEISSPIMVMSTSMATDVSPKPSNAPGDGDRDEARRFLAGQGKAIAETGDKIIHEGGQRSAEKQIEVEKKVGAIKETKNLGKRPRTNEARNIAEKRDIASTLDCIIDNIRWMKHYVESQSMGPMLPLGMKMDFPAPWFPFSPPNFIMPRFVAFTPGETSGGNQQSVPVTTKNL</sequence>
<evidence type="ECO:0000313" key="3">
    <source>
        <dbReference type="Proteomes" id="UP000823674"/>
    </source>
</evidence>
<feature type="region of interest" description="Disordered" evidence="1">
    <location>
        <begin position="42"/>
        <end position="61"/>
    </location>
</feature>
<evidence type="ECO:0000313" key="2">
    <source>
        <dbReference type="EMBL" id="KAG5380340.1"/>
    </source>
</evidence>
<dbReference type="Proteomes" id="UP000823674">
    <property type="component" value="Chromosome A07"/>
</dbReference>
<reference evidence="2 3" key="1">
    <citation type="submission" date="2021-03" db="EMBL/GenBank/DDBJ databases">
        <authorList>
            <person name="King G.J."/>
            <person name="Bancroft I."/>
            <person name="Baten A."/>
            <person name="Bloomfield J."/>
            <person name="Borpatragohain P."/>
            <person name="He Z."/>
            <person name="Irish N."/>
            <person name="Irwin J."/>
            <person name="Liu K."/>
            <person name="Mauleon R.P."/>
            <person name="Moore J."/>
            <person name="Morris R."/>
            <person name="Ostergaard L."/>
            <person name="Wang B."/>
            <person name="Wells R."/>
        </authorList>
    </citation>
    <scope>NUCLEOTIDE SEQUENCE [LARGE SCALE GENOMIC DNA]</scope>
    <source>
        <strain evidence="2">R-o-18</strain>
        <tissue evidence="2">Leaf</tissue>
    </source>
</reference>
<dbReference type="EMBL" id="JADBGQ010000009">
    <property type="protein sequence ID" value="KAG5380340.1"/>
    <property type="molecule type" value="Genomic_DNA"/>
</dbReference>
<name>A0ABQ7L175_BRACM</name>
<proteinExistence type="predicted"/>
<organism evidence="2 3">
    <name type="scientific">Brassica rapa subsp. trilocularis</name>
    <dbReference type="NCBI Taxonomy" id="1813537"/>
    <lineage>
        <taxon>Eukaryota</taxon>
        <taxon>Viridiplantae</taxon>
        <taxon>Streptophyta</taxon>
        <taxon>Embryophyta</taxon>
        <taxon>Tracheophyta</taxon>
        <taxon>Spermatophyta</taxon>
        <taxon>Magnoliopsida</taxon>
        <taxon>eudicotyledons</taxon>
        <taxon>Gunneridae</taxon>
        <taxon>Pentapetalae</taxon>
        <taxon>rosids</taxon>
        <taxon>malvids</taxon>
        <taxon>Brassicales</taxon>
        <taxon>Brassicaceae</taxon>
        <taxon>Brassiceae</taxon>
        <taxon>Brassica</taxon>
    </lineage>
</organism>
<gene>
    <name evidence="2" type="primary">A07g507590.1_BraROA</name>
    <name evidence="2" type="ORF">IGI04_028182</name>
</gene>
<accession>A0ABQ7L175</accession>
<evidence type="ECO:0000256" key="1">
    <source>
        <dbReference type="SAM" id="MobiDB-lite"/>
    </source>
</evidence>
<protein>
    <submittedName>
        <fullName evidence="2">Uncharacterized protein</fullName>
    </submittedName>
</protein>